<evidence type="ECO:0000256" key="5">
    <source>
        <dbReference type="ARBA" id="ARBA00023180"/>
    </source>
</evidence>
<keyword evidence="9" id="KW-0645">Protease</keyword>
<keyword evidence="2 7" id="KW-0732">Signal</keyword>
<comment type="caution">
    <text evidence="9">The sequence shown here is derived from an EMBL/GenBank/DDBJ whole genome shotgun (WGS) entry which is preliminary data.</text>
</comment>
<dbReference type="EMBL" id="LNIX01000001">
    <property type="protein sequence ID" value="OXA63905.1"/>
    <property type="molecule type" value="Genomic_DNA"/>
</dbReference>
<dbReference type="InterPro" id="IPR002557">
    <property type="entry name" value="Chitin-bd_dom"/>
</dbReference>
<proteinExistence type="predicted"/>
<gene>
    <name evidence="9" type="ORF">Fcan01_03324</name>
</gene>
<keyword evidence="3" id="KW-0677">Repeat</keyword>
<dbReference type="GO" id="GO:0005576">
    <property type="term" value="C:extracellular region"/>
    <property type="evidence" value="ECO:0007669"/>
    <property type="project" value="InterPro"/>
</dbReference>
<feature type="domain" description="Chitin-binding type-2" evidence="8">
    <location>
        <begin position="273"/>
        <end position="338"/>
    </location>
</feature>
<sequence length="340" mass="37335">MKTALILLVVMVAFAAARTLNDKQAVDKGFLLPCGRHNVGKTYTYPFSPSKYFECTQKGLELRKCGHGTWYSSDAKACIRNEDSGECDPISESEEPSESVEVEPTEPAPESEESVEIEPTEPAPESEESVEIEPTEPAPESSESVEVEPTEPAPESSESVEVEPTEPAPESSESVEIEPTDPPASSSSEEVSEPCKIECAYHGEYLVNPASCNSFYQCSWGVAYLHQCPNETVDGSKQLVFDPNLDVCVWSKDYECTGEPGCQQPEPEPECPAVVCETLGQYIPNPADCHSFYQCSWGAGETLFPYYHNCPLETDTTRLVFDPTLNVCNWSSEVECKTSC</sequence>
<keyword evidence="9" id="KW-0378">Hydrolase</keyword>
<evidence type="ECO:0000256" key="4">
    <source>
        <dbReference type="ARBA" id="ARBA00023157"/>
    </source>
</evidence>
<dbReference type="InterPro" id="IPR036508">
    <property type="entry name" value="Chitin-bd_dom_sf"/>
</dbReference>
<dbReference type="Pfam" id="PF01607">
    <property type="entry name" value="CBM_14"/>
    <property type="match status" value="2"/>
</dbReference>
<dbReference type="Proteomes" id="UP000198287">
    <property type="component" value="Unassembled WGS sequence"/>
</dbReference>
<dbReference type="SMART" id="SM00494">
    <property type="entry name" value="ChtBD2"/>
    <property type="match status" value="3"/>
</dbReference>
<dbReference type="SUPFAM" id="SSF57625">
    <property type="entry name" value="Invertebrate chitin-binding proteins"/>
    <property type="match status" value="3"/>
</dbReference>
<dbReference type="Gene3D" id="2.170.140.10">
    <property type="entry name" value="Chitin binding domain"/>
    <property type="match status" value="2"/>
</dbReference>
<feature type="signal peptide" evidence="7">
    <location>
        <begin position="1"/>
        <end position="17"/>
    </location>
</feature>
<dbReference type="GO" id="GO:0008061">
    <property type="term" value="F:chitin binding"/>
    <property type="evidence" value="ECO:0007669"/>
    <property type="project" value="UniProtKB-KW"/>
</dbReference>
<keyword evidence="1" id="KW-0147">Chitin-binding</keyword>
<dbReference type="GO" id="GO:0006508">
    <property type="term" value="P:proteolysis"/>
    <property type="evidence" value="ECO:0007669"/>
    <property type="project" value="UniProtKB-KW"/>
</dbReference>
<dbReference type="OMA" id="FYQCSWG"/>
<dbReference type="GO" id="GO:0008237">
    <property type="term" value="F:metallopeptidase activity"/>
    <property type="evidence" value="ECO:0007669"/>
    <property type="project" value="UniProtKB-KW"/>
</dbReference>
<evidence type="ECO:0000256" key="2">
    <source>
        <dbReference type="ARBA" id="ARBA00022729"/>
    </source>
</evidence>
<dbReference type="AlphaFoldDB" id="A0A226F280"/>
<keyword evidence="4" id="KW-1015">Disulfide bond</keyword>
<dbReference type="PANTHER" id="PTHR23301">
    <property type="entry name" value="CHITIN BINDING PERITROPHIN-A"/>
    <property type="match status" value="1"/>
</dbReference>
<name>A0A226F280_FOLCA</name>
<dbReference type="PANTHER" id="PTHR23301:SF0">
    <property type="entry name" value="CHITIN-BINDING TYPE-2 DOMAIN-CONTAINING PROTEIN-RELATED"/>
    <property type="match status" value="1"/>
</dbReference>
<evidence type="ECO:0000256" key="6">
    <source>
        <dbReference type="SAM" id="MobiDB-lite"/>
    </source>
</evidence>
<keyword evidence="9" id="KW-0482">Metalloprotease</keyword>
<feature type="region of interest" description="Disordered" evidence="6">
    <location>
        <begin position="82"/>
        <end position="192"/>
    </location>
</feature>
<evidence type="ECO:0000256" key="7">
    <source>
        <dbReference type="SAM" id="SignalP"/>
    </source>
</evidence>
<dbReference type="STRING" id="158441.A0A226F280"/>
<keyword evidence="5" id="KW-0325">Glycoprotein</keyword>
<evidence type="ECO:0000256" key="3">
    <source>
        <dbReference type="ARBA" id="ARBA00022737"/>
    </source>
</evidence>
<dbReference type="OrthoDB" id="6020543at2759"/>
<evidence type="ECO:0000256" key="1">
    <source>
        <dbReference type="ARBA" id="ARBA00022669"/>
    </source>
</evidence>
<reference evidence="9 10" key="1">
    <citation type="submission" date="2015-12" db="EMBL/GenBank/DDBJ databases">
        <title>The genome of Folsomia candida.</title>
        <authorList>
            <person name="Faddeeva A."/>
            <person name="Derks M.F."/>
            <person name="Anvar Y."/>
            <person name="Smit S."/>
            <person name="Van Straalen N."/>
            <person name="Roelofs D."/>
        </authorList>
    </citation>
    <scope>NUCLEOTIDE SEQUENCE [LARGE SCALE GENOMIC DNA]</scope>
    <source>
        <strain evidence="9 10">VU population</strain>
        <tissue evidence="9">Whole body</tissue>
    </source>
</reference>
<feature type="domain" description="Chitin-binding type-2" evidence="8">
    <location>
        <begin position="31"/>
        <end position="89"/>
    </location>
</feature>
<dbReference type="InterPro" id="IPR051940">
    <property type="entry name" value="Chitin_bind-dev_reg"/>
</dbReference>
<dbReference type="PROSITE" id="PS50940">
    <property type="entry name" value="CHIT_BIND_II"/>
    <property type="match status" value="3"/>
</dbReference>
<protein>
    <submittedName>
        <fullName evidence="9">Zinc metalloprotease ZmpB</fullName>
    </submittedName>
</protein>
<organism evidence="9 10">
    <name type="scientific">Folsomia candida</name>
    <name type="common">Springtail</name>
    <dbReference type="NCBI Taxonomy" id="158441"/>
    <lineage>
        <taxon>Eukaryota</taxon>
        <taxon>Metazoa</taxon>
        <taxon>Ecdysozoa</taxon>
        <taxon>Arthropoda</taxon>
        <taxon>Hexapoda</taxon>
        <taxon>Collembola</taxon>
        <taxon>Entomobryomorpha</taxon>
        <taxon>Isotomoidea</taxon>
        <taxon>Isotomidae</taxon>
        <taxon>Proisotominae</taxon>
        <taxon>Folsomia</taxon>
    </lineage>
</organism>
<feature type="compositionally biased region" description="Acidic residues" evidence="6">
    <location>
        <begin position="84"/>
        <end position="134"/>
    </location>
</feature>
<feature type="chain" id="PRO_5013031005" evidence="7">
    <location>
        <begin position="18"/>
        <end position="340"/>
    </location>
</feature>
<evidence type="ECO:0000313" key="10">
    <source>
        <dbReference type="Proteomes" id="UP000198287"/>
    </source>
</evidence>
<evidence type="ECO:0000259" key="8">
    <source>
        <dbReference type="PROSITE" id="PS50940"/>
    </source>
</evidence>
<accession>A0A226F280</accession>
<keyword evidence="10" id="KW-1185">Reference proteome</keyword>
<evidence type="ECO:0000313" key="9">
    <source>
        <dbReference type="EMBL" id="OXA63905.1"/>
    </source>
</evidence>
<feature type="domain" description="Chitin-binding type-2" evidence="8">
    <location>
        <begin position="196"/>
        <end position="258"/>
    </location>
</feature>